<evidence type="ECO:0000256" key="1">
    <source>
        <dbReference type="ARBA" id="ARBA00004418"/>
    </source>
</evidence>
<dbReference type="GO" id="GO:0043190">
    <property type="term" value="C:ATP-binding cassette (ABC) transporter complex"/>
    <property type="evidence" value="ECO:0007669"/>
    <property type="project" value="InterPro"/>
</dbReference>
<evidence type="ECO:0000256" key="2">
    <source>
        <dbReference type="ARBA" id="ARBA00005695"/>
    </source>
</evidence>
<dbReference type="GO" id="GO:0030288">
    <property type="term" value="C:outer membrane-bounded periplasmic space"/>
    <property type="evidence" value="ECO:0007669"/>
    <property type="project" value="UniProtKB-ARBA"/>
</dbReference>
<evidence type="ECO:0000313" key="6">
    <source>
        <dbReference type="EMBL" id="TDH63107.1"/>
    </source>
</evidence>
<keyword evidence="4" id="KW-0732">Signal</keyword>
<evidence type="ECO:0000259" key="5">
    <source>
        <dbReference type="Pfam" id="PF00496"/>
    </source>
</evidence>
<evidence type="ECO:0000256" key="3">
    <source>
        <dbReference type="ARBA" id="ARBA00022448"/>
    </source>
</evidence>
<dbReference type="InterPro" id="IPR000914">
    <property type="entry name" value="SBP_5_dom"/>
</dbReference>
<name>A0A4R5QKA9_9PROT</name>
<dbReference type="PANTHER" id="PTHR30290">
    <property type="entry name" value="PERIPLASMIC BINDING COMPONENT OF ABC TRANSPORTER"/>
    <property type="match status" value="1"/>
</dbReference>
<dbReference type="PIRSF" id="PIRSF002741">
    <property type="entry name" value="MppA"/>
    <property type="match status" value="1"/>
</dbReference>
<keyword evidence="3" id="KW-0813">Transport</keyword>
<dbReference type="InterPro" id="IPR030678">
    <property type="entry name" value="Peptide/Ni-bd"/>
</dbReference>
<dbReference type="Gene3D" id="3.40.190.10">
    <property type="entry name" value="Periplasmic binding protein-like II"/>
    <property type="match status" value="1"/>
</dbReference>
<accession>A0A4R5QKA9</accession>
<proteinExistence type="inferred from homology"/>
<dbReference type="SUPFAM" id="SSF53850">
    <property type="entry name" value="Periplasmic binding protein-like II"/>
    <property type="match status" value="1"/>
</dbReference>
<dbReference type="AlphaFoldDB" id="A0A4R5QKA9"/>
<dbReference type="InterPro" id="IPR039424">
    <property type="entry name" value="SBP_5"/>
</dbReference>
<dbReference type="PANTHER" id="PTHR30290:SF9">
    <property type="entry name" value="OLIGOPEPTIDE-BINDING PROTEIN APPA"/>
    <property type="match status" value="1"/>
</dbReference>
<feature type="domain" description="Solute-binding protein family 5" evidence="5">
    <location>
        <begin position="40"/>
        <end position="409"/>
    </location>
</feature>
<dbReference type="EMBL" id="SMSJ01000007">
    <property type="protein sequence ID" value="TDH63107.1"/>
    <property type="molecule type" value="Genomic_DNA"/>
</dbReference>
<dbReference type="CDD" id="cd08498">
    <property type="entry name" value="PBP2_NikA_DppA_OppA_like_2"/>
    <property type="match status" value="1"/>
</dbReference>
<dbReference type="Proteomes" id="UP000295096">
    <property type="component" value="Unassembled WGS sequence"/>
</dbReference>
<dbReference type="GO" id="GO:0015833">
    <property type="term" value="P:peptide transport"/>
    <property type="evidence" value="ECO:0007669"/>
    <property type="project" value="TreeGrafter"/>
</dbReference>
<protein>
    <submittedName>
        <fullName evidence="6">ABC transporter substrate-binding protein</fullName>
    </submittedName>
</protein>
<dbReference type="Gene3D" id="3.90.76.10">
    <property type="entry name" value="Dipeptide-binding Protein, Domain 1"/>
    <property type="match status" value="1"/>
</dbReference>
<evidence type="ECO:0000256" key="4">
    <source>
        <dbReference type="ARBA" id="ARBA00022729"/>
    </source>
</evidence>
<keyword evidence="7" id="KW-1185">Reference proteome</keyword>
<comment type="similarity">
    <text evidence="2">Belongs to the bacterial solute-binding protein 5 family.</text>
</comment>
<sequence length="499" mass="55137">MAVGAPVTSIDPHFHNIGPNNTVASMLFDTLLQQDGDSRLQAGLAERWEPAADGDGWEFTLREGVRFQNGAPLTAEDVAFTLARVPRVANSPGAFTVFTRQVRAVEILDDRRFRLRTGGASPVLPNDISQVAVLHHVIHRDATTEGFNSGELAIGTGPWRLQSWRSGDRMELARNDGWWGGALPWQRVTYRLILNDSARVAALLSGDVEFIDQVPTSDIARLRRDQRLAVSDKPSLRHLYLAFDHLRDGPTPFVTDNDGKPLPRNPLKDVRVRRALSLALDRRAIVERVMEGVAVPTGQFMPPGAYGYDPTIPVPEIDTEAARRLLAEAGYPQGFRLTLHGSNDRYLNDARILQAVAQMWSRAGVRTAVEAAPYASFISRASRQEFSAFLVSWGSSSGEPSAGLRAALGTWDPASGMGAVNRSRYSNPEFDKRVLAAMNILDPGARERMLQEATRVAMVDDAAILTTHFQVNVWAMRRGLRHDGRADERSRPQDIRPAE</sequence>
<evidence type="ECO:0000313" key="7">
    <source>
        <dbReference type="Proteomes" id="UP000295096"/>
    </source>
</evidence>
<dbReference type="GO" id="GO:1904680">
    <property type="term" value="F:peptide transmembrane transporter activity"/>
    <property type="evidence" value="ECO:0007669"/>
    <property type="project" value="TreeGrafter"/>
</dbReference>
<reference evidence="6 7" key="1">
    <citation type="journal article" date="2016" name="J. Microbiol.">
        <title>Dankookia rubra gen. nov., sp. nov., an alphaproteobacterium isolated from sediment of a shallow stream.</title>
        <authorList>
            <person name="Kim W.H."/>
            <person name="Kim D.H."/>
            <person name="Kang K."/>
            <person name="Ahn T.Y."/>
        </authorList>
    </citation>
    <scope>NUCLEOTIDE SEQUENCE [LARGE SCALE GENOMIC DNA]</scope>
    <source>
        <strain evidence="6 7">JCM30602</strain>
    </source>
</reference>
<organism evidence="6 7">
    <name type="scientific">Dankookia rubra</name>
    <dbReference type="NCBI Taxonomy" id="1442381"/>
    <lineage>
        <taxon>Bacteria</taxon>
        <taxon>Pseudomonadati</taxon>
        <taxon>Pseudomonadota</taxon>
        <taxon>Alphaproteobacteria</taxon>
        <taxon>Acetobacterales</taxon>
        <taxon>Roseomonadaceae</taxon>
        <taxon>Dankookia</taxon>
    </lineage>
</organism>
<comment type="caution">
    <text evidence="6">The sequence shown here is derived from an EMBL/GenBank/DDBJ whole genome shotgun (WGS) entry which is preliminary data.</text>
</comment>
<dbReference type="Pfam" id="PF00496">
    <property type="entry name" value="SBP_bac_5"/>
    <property type="match status" value="1"/>
</dbReference>
<dbReference type="OrthoDB" id="9801912at2"/>
<gene>
    <name evidence="6" type="ORF">E2C06_08410</name>
</gene>
<comment type="subcellular location">
    <subcellularLocation>
        <location evidence="1">Periplasm</location>
    </subcellularLocation>
</comment>
<dbReference type="Gene3D" id="3.10.105.10">
    <property type="entry name" value="Dipeptide-binding Protein, Domain 3"/>
    <property type="match status" value="1"/>
</dbReference>